<dbReference type="SUPFAM" id="SSF51445">
    <property type="entry name" value="(Trans)glycosidases"/>
    <property type="match status" value="1"/>
</dbReference>
<evidence type="ECO:0000256" key="3">
    <source>
        <dbReference type="ARBA" id="ARBA00023295"/>
    </source>
</evidence>
<reference evidence="8 9" key="1">
    <citation type="journal article" date="2024" name="Commun. Biol.">
        <title>Comparative genomic analysis of thermophilic fungi reveals convergent evolutionary adaptations and gene losses.</title>
        <authorList>
            <person name="Steindorff A.S."/>
            <person name="Aguilar-Pontes M.V."/>
            <person name="Robinson A.J."/>
            <person name="Andreopoulos B."/>
            <person name="LaButti K."/>
            <person name="Kuo A."/>
            <person name="Mondo S."/>
            <person name="Riley R."/>
            <person name="Otillar R."/>
            <person name="Haridas S."/>
            <person name="Lipzen A."/>
            <person name="Grimwood J."/>
            <person name="Schmutz J."/>
            <person name="Clum A."/>
            <person name="Reid I.D."/>
            <person name="Moisan M.C."/>
            <person name="Butler G."/>
            <person name="Nguyen T.T.M."/>
            <person name="Dewar K."/>
            <person name="Conant G."/>
            <person name="Drula E."/>
            <person name="Henrissat B."/>
            <person name="Hansel C."/>
            <person name="Singer S."/>
            <person name="Hutchinson M.I."/>
            <person name="de Vries R.P."/>
            <person name="Natvig D.O."/>
            <person name="Powell A.J."/>
            <person name="Tsang A."/>
            <person name="Grigoriev I.V."/>
        </authorList>
    </citation>
    <scope>NUCLEOTIDE SEQUENCE [LARGE SCALE GENOMIC DNA]</scope>
    <source>
        <strain evidence="8 9">CBS 620.91</strain>
    </source>
</reference>
<feature type="domain" description="Glycoside hydrolase family 5" evidence="6">
    <location>
        <begin position="74"/>
        <end position="380"/>
    </location>
</feature>
<evidence type="ECO:0008006" key="10">
    <source>
        <dbReference type="Google" id="ProtNLM"/>
    </source>
</evidence>
<feature type="signal peptide" evidence="5">
    <location>
        <begin position="1"/>
        <end position="29"/>
    </location>
</feature>
<comment type="similarity">
    <text evidence="1">Belongs to the glycosyl hydrolase 5 (cellulase A) family.</text>
</comment>
<evidence type="ECO:0000256" key="1">
    <source>
        <dbReference type="ARBA" id="ARBA00005641"/>
    </source>
</evidence>
<evidence type="ECO:0000259" key="7">
    <source>
        <dbReference type="Pfam" id="PF03443"/>
    </source>
</evidence>
<organism evidence="8 9">
    <name type="scientific">Humicola insolens</name>
    <name type="common">Soft-rot fungus</name>
    <dbReference type="NCBI Taxonomy" id="85995"/>
    <lineage>
        <taxon>Eukaryota</taxon>
        <taxon>Fungi</taxon>
        <taxon>Dikarya</taxon>
        <taxon>Ascomycota</taxon>
        <taxon>Pezizomycotina</taxon>
        <taxon>Sordariomycetes</taxon>
        <taxon>Sordariomycetidae</taxon>
        <taxon>Sordariales</taxon>
        <taxon>Chaetomiaceae</taxon>
        <taxon>Mycothermus</taxon>
    </lineage>
</organism>
<dbReference type="InterPro" id="IPR001547">
    <property type="entry name" value="Glyco_hydro_5"/>
</dbReference>
<evidence type="ECO:0000259" key="6">
    <source>
        <dbReference type="Pfam" id="PF00150"/>
    </source>
</evidence>
<keyword evidence="2" id="KW-0378">Hydrolase</keyword>
<dbReference type="InterPro" id="IPR017853">
    <property type="entry name" value="GH"/>
</dbReference>
<feature type="chain" id="PRO_5045048442" description="Glycoside hydrolase family 5 domain-containing protein" evidence="5">
    <location>
        <begin position="30"/>
        <end position="1024"/>
    </location>
</feature>
<keyword evidence="3" id="KW-0326">Glycosidase</keyword>
<keyword evidence="9" id="KW-1185">Reference proteome</keyword>
<dbReference type="EMBL" id="JAZGSY010000167">
    <property type="protein sequence ID" value="KAL1839260.1"/>
    <property type="molecule type" value="Genomic_DNA"/>
</dbReference>
<dbReference type="InterPro" id="IPR005103">
    <property type="entry name" value="AA9_LPMO"/>
</dbReference>
<dbReference type="Proteomes" id="UP001583172">
    <property type="component" value="Unassembled WGS sequence"/>
</dbReference>
<evidence type="ECO:0000256" key="5">
    <source>
        <dbReference type="SAM" id="SignalP"/>
    </source>
</evidence>
<evidence type="ECO:0000256" key="2">
    <source>
        <dbReference type="ARBA" id="ARBA00022801"/>
    </source>
</evidence>
<dbReference type="PANTHER" id="PTHR31263:SF0">
    <property type="entry name" value="CELLULASE FAMILY PROTEIN (AFU_ORTHOLOGUE AFUA_5G14560)"/>
    <property type="match status" value="1"/>
</dbReference>
<name>A0ABR3VCA3_HUMIN</name>
<feature type="domain" description="Auxiliary Activity family 9 catalytic" evidence="7">
    <location>
        <begin position="446"/>
        <end position="631"/>
    </location>
</feature>
<dbReference type="Pfam" id="PF00150">
    <property type="entry name" value="Cellulase"/>
    <property type="match status" value="1"/>
</dbReference>
<dbReference type="Gene3D" id="2.70.50.70">
    <property type="match status" value="1"/>
</dbReference>
<dbReference type="Gene3D" id="3.20.20.80">
    <property type="entry name" value="Glycosidases"/>
    <property type="match status" value="1"/>
</dbReference>
<dbReference type="Pfam" id="PF03443">
    <property type="entry name" value="AA9"/>
    <property type="match status" value="1"/>
</dbReference>
<evidence type="ECO:0000256" key="4">
    <source>
        <dbReference type="SAM" id="MobiDB-lite"/>
    </source>
</evidence>
<proteinExistence type="inferred from homology"/>
<dbReference type="CDD" id="cd21175">
    <property type="entry name" value="LPMO_AA9"/>
    <property type="match status" value="1"/>
</dbReference>
<feature type="region of interest" description="Disordered" evidence="4">
    <location>
        <begin position="621"/>
        <end position="681"/>
    </location>
</feature>
<gene>
    <name evidence="8" type="ORF">VTJ49DRAFT_1697</name>
</gene>
<feature type="compositionally biased region" description="Acidic residues" evidence="4">
    <location>
        <begin position="648"/>
        <end position="657"/>
    </location>
</feature>
<evidence type="ECO:0000313" key="8">
    <source>
        <dbReference type="EMBL" id="KAL1839260.1"/>
    </source>
</evidence>
<dbReference type="PANTHER" id="PTHR31263">
    <property type="entry name" value="CELLULASE FAMILY PROTEIN (AFU_ORTHOLOGUE AFUA_5G14560)"/>
    <property type="match status" value="1"/>
</dbReference>
<accession>A0ABR3VCA3</accession>
<protein>
    <recommendedName>
        <fullName evidence="10">Glycoside hydrolase family 5 domain-containing protein</fullName>
    </recommendedName>
</protein>
<sequence>MLDMRPPTWTGLSSALLTFLTTTAHLSAAAWPNTPFRADGRWIVDVAGSNVTYLGVNWPGHGEVMIPEGLQHTSVASVVSKIKSLGMNAVRLTYATEMVDQYFDNGEKDVTIETALVAALGKENGTKVLERILDNNPEFKATTTRLQVFDAVAAECAKQEIYLLLDNHVSKAGWCCNPFDGNSWWGDVHFSVANWTRGLSFMAEHTKSWPALTAMSLRNELRQPFTNFTFAQESYNWQTWYNYSKLGASTIHSTNPTPLILLSGMDSSTQFNVLVDGKPLSPGTEPFNRSSFAPGFSDRFALEMHAYSIVEKVTDCPSFEEKLDKQGFSTLTKPAEAQYPLLMTEFGFAQDNETWQTDVYATCITAYLPKQRVGWFIWVIAGSYYVREGTQEFDEAWGLLDVKWDKWRSPEFVENGLKKMVRETLEAVNGDESGNGEAKTPGNARVWSVSVNGHSQGPGAGNYLRAPPNDSPIMNLTSPALNCGGHGDKPAPGFVPVSAGDTVTWRWYYNDVNNPNDMIIHDSHQGPIITYIAKYTSGQPTGPVWTKIHQEGYDTSTKKFAVQKLIDNKGKKDVKIPATLADGKYIMRQEIIALHAAAKTWLEDRENGGAQPYPNCIQIEVTGGKGSAEPDQNFDINKGPQSRRDRRDEDDEDDEEAIIYTVDPIENPLDNPSANSPVDDDKMNHRLSSGTLAATDTSNFTLHVDISEADFPDMDDFSDTWMIHHPYDGSEEDPRNWRLNTFVAARHQAVGGTQAVVMWPVVETVGIALGDLTTWFWNPAMALPIPPPISSTITDLILASSDITACPAFGPLDLLRCLRQVVGPTIRRIHILPMDWAETEHNSVSLIASPSGRVYAFEVKSDTDRQPPHELRTQFQVRDALNNIDMVANHYVSGPAALPSAAAVQDDRFLPEDGTFNDEDAKAFLIHPMDLFGHQNHPRLTYGEVLRQMPGGGLLLNAGIHAALRTRCRFPWEARRDLRAAMEICAAAFPELEYISVLSEIVPVWRRNLRRPSLEEEEEEEDSE</sequence>
<comment type="caution">
    <text evidence="8">The sequence shown here is derived from an EMBL/GenBank/DDBJ whole genome shotgun (WGS) entry which is preliminary data.</text>
</comment>
<keyword evidence="5" id="KW-0732">Signal</keyword>
<evidence type="ECO:0000313" key="9">
    <source>
        <dbReference type="Proteomes" id="UP001583172"/>
    </source>
</evidence>